<protein>
    <recommendedName>
        <fullName evidence="6">AP2/ERF domain-containing protein</fullName>
    </recommendedName>
</protein>
<evidence type="ECO:0000256" key="5">
    <source>
        <dbReference type="ARBA" id="ARBA00023242"/>
    </source>
</evidence>
<keyword evidence="3" id="KW-0238">DNA-binding</keyword>
<keyword evidence="5" id="KW-0539">Nucleus</keyword>
<keyword evidence="2" id="KW-0805">Transcription regulation</keyword>
<reference evidence="7" key="1">
    <citation type="submission" date="2021-01" db="EMBL/GenBank/DDBJ databases">
        <authorList>
            <person name="Corre E."/>
            <person name="Pelletier E."/>
            <person name="Niang G."/>
            <person name="Scheremetjew M."/>
            <person name="Finn R."/>
            <person name="Kale V."/>
            <person name="Holt S."/>
            <person name="Cochrane G."/>
            <person name="Meng A."/>
            <person name="Brown T."/>
            <person name="Cohen L."/>
        </authorList>
    </citation>
    <scope>NUCLEOTIDE SEQUENCE</scope>
    <source>
        <strain evidence="7">FSP1.4</strain>
    </source>
</reference>
<dbReference type="InterPro" id="IPR036955">
    <property type="entry name" value="AP2/ERF_dom_sf"/>
</dbReference>
<dbReference type="SUPFAM" id="SSF54171">
    <property type="entry name" value="DNA-binding domain"/>
    <property type="match status" value="1"/>
</dbReference>
<comment type="subcellular location">
    <subcellularLocation>
        <location evidence="1">Nucleus</location>
    </subcellularLocation>
</comment>
<name>A0A7S3J9Q5_9SPIT</name>
<organism evidence="7">
    <name type="scientific">Euplotes harpa</name>
    <dbReference type="NCBI Taxonomy" id="151035"/>
    <lineage>
        <taxon>Eukaryota</taxon>
        <taxon>Sar</taxon>
        <taxon>Alveolata</taxon>
        <taxon>Ciliophora</taxon>
        <taxon>Intramacronucleata</taxon>
        <taxon>Spirotrichea</taxon>
        <taxon>Hypotrichia</taxon>
        <taxon>Euplotida</taxon>
        <taxon>Euplotidae</taxon>
        <taxon>Euplotes</taxon>
    </lineage>
</organism>
<dbReference type="EMBL" id="HBII01020172">
    <property type="protein sequence ID" value="CAE0349470.1"/>
    <property type="molecule type" value="Transcribed_RNA"/>
</dbReference>
<dbReference type="AlphaFoldDB" id="A0A7S3J9Q5"/>
<evidence type="ECO:0000256" key="2">
    <source>
        <dbReference type="ARBA" id="ARBA00023015"/>
    </source>
</evidence>
<evidence type="ECO:0000256" key="1">
    <source>
        <dbReference type="ARBA" id="ARBA00004123"/>
    </source>
</evidence>
<dbReference type="GO" id="GO:0003700">
    <property type="term" value="F:DNA-binding transcription factor activity"/>
    <property type="evidence" value="ECO:0007669"/>
    <property type="project" value="InterPro"/>
</dbReference>
<sequence>MREVLCRLDDNISLVISKQEKAVSKAGPASRKRSSFIGVSKNGHNWQALISVNKRKTYIGSYRSERDAAVAFDFYCILLHSFCAKTNFSYSKAEILDMIANYMSNDDEFKPELFAHN</sequence>
<evidence type="ECO:0000256" key="3">
    <source>
        <dbReference type="ARBA" id="ARBA00023125"/>
    </source>
</evidence>
<evidence type="ECO:0000256" key="4">
    <source>
        <dbReference type="ARBA" id="ARBA00023163"/>
    </source>
</evidence>
<gene>
    <name evidence="7" type="ORF">EHAR0213_LOCUS8382</name>
</gene>
<feature type="domain" description="AP2/ERF" evidence="6">
    <location>
        <begin position="19"/>
        <end position="89"/>
    </location>
</feature>
<dbReference type="Gene3D" id="3.30.730.10">
    <property type="entry name" value="AP2/ERF domain"/>
    <property type="match status" value="1"/>
</dbReference>
<dbReference type="PROSITE" id="PS51032">
    <property type="entry name" value="AP2_ERF"/>
    <property type="match status" value="1"/>
</dbReference>
<dbReference type="InterPro" id="IPR016177">
    <property type="entry name" value="DNA-bd_dom_sf"/>
</dbReference>
<dbReference type="InterPro" id="IPR001471">
    <property type="entry name" value="AP2/ERF_dom"/>
</dbReference>
<proteinExistence type="predicted"/>
<keyword evidence="4" id="KW-0804">Transcription</keyword>
<evidence type="ECO:0000313" key="7">
    <source>
        <dbReference type="EMBL" id="CAE0349470.1"/>
    </source>
</evidence>
<dbReference type="GO" id="GO:0003677">
    <property type="term" value="F:DNA binding"/>
    <property type="evidence" value="ECO:0007669"/>
    <property type="project" value="UniProtKB-KW"/>
</dbReference>
<accession>A0A7S3J9Q5</accession>
<dbReference type="GO" id="GO:0005634">
    <property type="term" value="C:nucleus"/>
    <property type="evidence" value="ECO:0007669"/>
    <property type="project" value="UniProtKB-SubCell"/>
</dbReference>
<evidence type="ECO:0000259" key="6">
    <source>
        <dbReference type="PROSITE" id="PS51032"/>
    </source>
</evidence>